<dbReference type="PATRIC" id="fig|400772.4.peg.1294"/>
<comment type="caution">
    <text evidence="3">The sequence shown here is derived from an EMBL/GenBank/DDBJ whole genome shotgun (WGS) entry which is preliminary data.</text>
</comment>
<keyword evidence="4" id="KW-1185">Reference proteome</keyword>
<dbReference type="Proteomes" id="UP000033451">
    <property type="component" value="Unassembled WGS sequence"/>
</dbReference>
<dbReference type="RefSeq" id="WP_048809147.1">
    <property type="nucleotide sequence ID" value="NZ_DAIQHQ010000007.1"/>
</dbReference>
<evidence type="ECO:0000259" key="1">
    <source>
        <dbReference type="Pfam" id="PF18367"/>
    </source>
</evidence>
<keyword evidence="3" id="KW-0238">DNA-binding</keyword>
<protein>
    <submittedName>
        <fullName evidence="3">DNA-binding protein</fullName>
    </submittedName>
</protein>
<dbReference type="Pfam" id="PF21531">
    <property type="entry name" value="Rv2175c_wHTH"/>
    <property type="match status" value="1"/>
</dbReference>
<proteinExistence type="predicted"/>
<reference evidence="3 4" key="1">
    <citation type="submission" date="2015-02" db="EMBL/GenBank/DDBJ databases">
        <title>Draft genome sequences of ten Microbacterium spp. with emphasis on heavy metal contaminated environments.</title>
        <authorList>
            <person name="Corretto E."/>
        </authorList>
    </citation>
    <scope>NUCLEOTIDE SEQUENCE [LARGE SCALE GENOMIC DNA]</scope>
    <source>
        <strain evidence="3 4">DSM 18659</strain>
    </source>
</reference>
<evidence type="ECO:0000313" key="4">
    <source>
        <dbReference type="Proteomes" id="UP000033451"/>
    </source>
</evidence>
<dbReference type="EMBL" id="JYIY01000070">
    <property type="protein sequence ID" value="KJL36935.1"/>
    <property type="molecule type" value="Genomic_DNA"/>
</dbReference>
<dbReference type="InterPro" id="IPR048576">
    <property type="entry name" value="Rv2175c_wHTH"/>
</dbReference>
<feature type="domain" description="Rv2175c C-terminal" evidence="1">
    <location>
        <begin position="63"/>
        <end position="116"/>
    </location>
</feature>
<dbReference type="InterPro" id="IPR041098">
    <property type="entry name" value="Rv2175c_C"/>
</dbReference>
<evidence type="ECO:0000259" key="2">
    <source>
        <dbReference type="Pfam" id="PF21531"/>
    </source>
</evidence>
<accession>A0A0F0LXB6</accession>
<dbReference type="Pfam" id="PF18367">
    <property type="entry name" value="Rv2175c_C"/>
    <property type="match status" value="1"/>
</dbReference>
<sequence>MTDAASGPATTEWLTLPDLAEMLGEPLSRVRRLLDENVLLGSRRNGPLAVPALFLVDGAPLASLRGTIFVLLDAGFSADEAIDWLLAPEESIGIAPIEALRAGRKSEVRRVAQTLA</sequence>
<name>A0A0F0LXB6_9MICO</name>
<dbReference type="STRING" id="400772.RR49_01270"/>
<evidence type="ECO:0000313" key="3">
    <source>
        <dbReference type="EMBL" id="KJL36935.1"/>
    </source>
</evidence>
<organism evidence="3 4">
    <name type="scientific">Microbacterium ginsengisoli</name>
    <dbReference type="NCBI Taxonomy" id="400772"/>
    <lineage>
        <taxon>Bacteria</taxon>
        <taxon>Bacillati</taxon>
        <taxon>Actinomycetota</taxon>
        <taxon>Actinomycetes</taxon>
        <taxon>Micrococcales</taxon>
        <taxon>Microbacteriaceae</taxon>
        <taxon>Microbacterium</taxon>
    </lineage>
</organism>
<gene>
    <name evidence="3" type="ORF">RR49_01270</name>
</gene>
<dbReference type="AlphaFoldDB" id="A0A0F0LXB6"/>
<feature type="domain" description="DNA-binding protein Rv2175c wHTH" evidence="2">
    <location>
        <begin position="9"/>
        <end position="55"/>
    </location>
</feature>
<dbReference type="GO" id="GO:0003677">
    <property type="term" value="F:DNA binding"/>
    <property type="evidence" value="ECO:0007669"/>
    <property type="project" value="UniProtKB-KW"/>
</dbReference>